<evidence type="ECO:0000313" key="1">
    <source>
        <dbReference type="EMBL" id="MBX53857.1"/>
    </source>
</evidence>
<organism evidence="1">
    <name type="scientific">Rhizophora mucronata</name>
    <name type="common">Asiatic mangrove</name>
    <dbReference type="NCBI Taxonomy" id="61149"/>
    <lineage>
        <taxon>Eukaryota</taxon>
        <taxon>Viridiplantae</taxon>
        <taxon>Streptophyta</taxon>
        <taxon>Embryophyta</taxon>
        <taxon>Tracheophyta</taxon>
        <taxon>Spermatophyta</taxon>
        <taxon>Magnoliopsida</taxon>
        <taxon>eudicotyledons</taxon>
        <taxon>Gunneridae</taxon>
        <taxon>Pentapetalae</taxon>
        <taxon>rosids</taxon>
        <taxon>fabids</taxon>
        <taxon>Malpighiales</taxon>
        <taxon>Rhizophoraceae</taxon>
        <taxon>Rhizophora</taxon>
    </lineage>
</organism>
<dbReference type="AlphaFoldDB" id="A0A2P2PGQ2"/>
<proteinExistence type="predicted"/>
<name>A0A2P2PGQ2_RHIMU</name>
<dbReference type="EMBL" id="GGEC01073373">
    <property type="protein sequence ID" value="MBX53857.1"/>
    <property type="molecule type" value="Transcribed_RNA"/>
</dbReference>
<reference evidence="1" key="1">
    <citation type="submission" date="2018-02" db="EMBL/GenBank/DDBJ databases">
        <title>Rhizophora mucronata_Transcriptome.</title>
        <authorList>
            <person name="Meera S.P."/>
            <person name="Sreeshan A."/>
            <person name="Augustine A."/>
        </authorList>
    </citation>
    <scope>NUCLEOTIDE SEQUENCE</scope>
    <source>
        <tissue evidence="1">Leaf</tissue>
    </source>
</reference>
<protein>
    <submittedName>
        <fullName evidence="1">Uncharacterized protein</fullName>
    </submittedName>
</protein>
<accession>A0A2P2PGQ2</accession>
<sequence>MLCHSGVRTEHFGLIWKHSTCLSFPVRSGLLLKVTQFFEPQLSNFG</sequence>